<evidence type="ECO:0000313" key="1">
    <source>
        <dbReference type="EMBL" id="KAI3767517.1"/>
    </source>
</evidence>
<reference evidence="1 2" key="2">
    <citation type="journal article" date="2022" name="Mol. Ecol. Resour.">
        <title>The genomes of chicory, endive, great burdock and yacon provide insights into Asteraceae paleo-polyploidization history and plant inulin production.</title>
        <authorList>
            <person name="Fan W."/>
            <person name="Wang S."/>
            <person name="Wang H."/>
            <person name="Wang A."/>
            <person name="Jiang F."/>
            <person name="Liu H."/>
            <person name="Zhao H."/>
            <person name="Xu D."/>
            <person name="Zhang Y."/>
        </authorList>
    </citation>
    <scope>NUCLEOTIDE SEQUENCE [LARGE SCALE GENOMIC DNA]</scope>
    <source>
        <strain evidence="2">cv. Punajuju</strain>
        <tissue evidence="1">Leaves</tissue>
    </source>
</reference>
<keyword evidence="2" id="KW-1185">Reference proteome</keyword>
<reference evidence="2" key="1">
    <citation type="journal article" date="2022" name="Mol. Ecol. Resour.">
        <title>The genomes of chicory, endive, great burdock and yacon provide insights into Asteraceae palaeo-polyploidization history and plant inulin production.</title>
        <authorList>
            <person name="Fan W."/>
            <person name="Wang S."/>
            <person name="Wang H."/>
            <person name="Wang A."/>
            <person name="Jiang F."/>
            <person name="Liu H."/>
            <person name="Zhao H."/>
            <person name="Xu D."/>
            <person name="Zhang Y."/>
        </authorList>
    </citation>
    <scope>NUCLEOTIDE SEQUENCE [LARGE SCALE GENOMIC DNA]</scope>
    <source>
        <strain evidence="2">cv. Punajuju</strain>
    </source>
</reference>
<evidence type="ECO:0000313" key="2">
    <source>
        <dbReference type="Proteomes" id="UP001055811"/>
    </source>
</evidence>
<comment type="caution">
    <text evidence="1">The sequence shown here is derived from an EMBL/GenBank/DDBJ whole genome shotgun (WGS) entry which is preliminary data.</text>
</comment>
<dbReference type="Proteomes" id="UP001055811">
    <property type="component" value="Linkage Group LG03"/>
</dbReference>
<name>A0ACB9FA20_CICIN</name>
<sequence length="100" mass="11434">MIRRGFGLLLGIEMQLQVKWFEQFDLVVVAVFKTTFCRFNDIFFQLTSDGGDDGDGRSGKSSWGRLLGFLEMESYGTDPREAKSVAMKQTWVFIKGCFDE</sequence>
<organism evidence="1 2">
    <name type="scientific">Cichorium intybus</name>
    <name type="common">Chicory</name>
    <dbReference type="NCBI Taxonomy" id="13427"/>
    <lineage>
        <taxon>Eukaryota</taxon>
        <taxon>Viridiplantae</taxon>
        <taxon>Streptophyta</taxon>
        <taxon>Embryophyta</taxon>
        <taxon>Tracheophyta</taxon>
        <taxon>Spermatophyta</taxon>
        <taxon>Magnoliopsida</taxon>
        <taxon>eudicotyledons</taxon>
        <taxon>Gunneridae</taxon>
        <taxon>Pentapetalae</taxon>
        <taxon>asterids</taxon>
        <taxon>campanulids</taxon>
        <taxon>Asterales</taxon>
        <taxon>Asteraceae</taxon>
        <taxon>Cichorioideae</taxon>
        <taxon>Cichorieae</taxon>
        <taxon>Cichoriinae</taxon>
        <taxon>Cichorium</taxon>
    </lineage>
</organism>
<accession>A0ACB9FA20</accession>
<protein>
    <submittedName>
        <fullName evidence="1">Uncharacterized protein</fullName>
    </submittedName>
</protein>
<proteinExistence type="predicted"/>
<gene>
    <name evidence="1" type="ORF">L2E82_17683</name>
</gene>
<dbReference type="EMBL" id="CM042011">
    <property type="protein sequence ID" value="KAI3767517.1"/>
    <property type="molecule type" value="Genomic_DNA"/>
</dbReference>